<dbReference type="Gene3D" id="3.30.60.30">
    <property type="match status" value="1"/>
</dbReference>
<dbReference type="Pfam" id="PF03137">
    <property type="entry name" value="OATP"/>
    <property type="match status" value="1"/>
</dbReference>
<evidence type="ECO:0000256" key="8">
    <source>
        <dbReference type="RuleBase" id="RU362056"/>
    </source>
</evidence>
<dbReference type="GO" id="GO:0016323">
    <property type="term" value="C:basolateral plasma membrane"/>
    <property type="evidence" value="ECO:0007669"/>
    <property type="project" value="TreeGrafter"/>
</dbReference>
<dbReference type="Gene3D" id="1.20.1250.20">
    <property type="entry name" value="MFS general substrate transporter like domains"/>
    <property type="match status" value="1"/>
</dbReference>
<keyword evidence="7" id="KW-1015">Disulfide bond</keyword>
<feature type="transmembrane region" description="Helical" evidence="8">
    <location>
        <begin position="138"/>
        <end position="163"/>
    </location>
</feature>
<dbReference type="PROSITE" id="PS50850">
    <property type="entry name" value="MFS"/>
    <property type="match status" value="1"/>
</dbReference>
<sequence>QFFVFCHGLLQLSQLLVSGYLKSSISTIERRYGFSSQTSGLLASFNEVGNTLLIVLVSYFGSRVHRPRLIGCGAILVSLAGFLMSLPHFITGPYEYDQSVASTSSNTTDLCQPGAPAAWANLSAGSCTPLASRENREVLLVMFVAQALLGIGGVPIQPFGISYIDDFASERNSPLYLGILFSVTVIGPGVAFMLGSAMLRFYVDIDKAVAAEVQLTNKDPRWVGAWWLGFLVAASLVALSALPYFFFPREMPKEVGEGFPVVLLRNLRHPVYLLVVLAQVNISAMVAGLATFMGKFLERQFSLTASLANMIIGAVNIPGAMVGIVVGGAILKRFQMSLRQCSALCVLGMLLCLLGAFPLLFLGCPTQKVAGVTYWDSSGLGHHDLECNAQCHCPEKGFNPVCGSNGVEYTSPCSAGCRNVHINANNSVLNYTECSCIPGPGLARPGTCGTGCSHLFVPFVVLSCLAGILASMSHTPSFMLILRSIQPEDKSFAVGIQFMLLRVLAWMPGPVLYGSAIDTTCILWERRCDRRAACRYYDNTLFRHRYLGLQFFFEVGAF</sequence>
<dbReference type="InterPro" id="IPR036058">
    <property type="entry name" value="Kazal_dom_sf"/>
</dbReference>
<dbReference type="Pfam" id="PF07648">
    <property type="entry name" value="Kazal_2"/>
    <property type="match status" value="1"/>
</dbReference>
<evidence type="ECO:0000259" key="9">
    <source>
        <dbReference type="PROSITE" id="PS50850"/>
    </source>
</evidence>
<dbReference type="GO" id="GO:0043252">
    <property type="term" value="P:sodium-independent organic anion transport"/>
    <property type="evidence" value="ECO:0007669"/>
    <property type="project" value="TreeGrafter"/>
</dbReference>
<feature type="transmembrane region" description="Helical" evidence="8">
    <location>
        <begin position="310"/>
        <end position="331"/>
    </location>
</feature>
<comment type="similarity">
    <text evidence="2 8">Belongs to the organo anion transporter (TC 2.A.60) family.</text>
</comment>
<organism evidence="11 12">
    <name type="scientific">Oriolus oriolus</name>
    <name type="common">Eurasian golden oriole</name>
    <name type="synonym">Coracias oriolus</name>
    <dbReference type="NCBI Taxonomy" id="181099"/>
    <lineage>
        <taxon>Eukaryota</taxon>
        <taxon>Metazoa</taxon>
        <taxon>Chordata</taxon>
        <taxon>Craniata</taxon>
        <taxon>Vertebrata</taxon>
        <taxon>Euteleostomi</taxon>
        <taxon>Archelosauria</taxon>
        <taxon>Archosauria</taxon>
        <taxon>Dinosauria</taxon>
        <taxon>Saurischia</taxon>
        <taxon>Theropoda</taxon>
        <taxon>Coelurosauria</taxon>
        <taxon>Aves</taxon>
        <taxon>Neognathae</taxon>
        <taxon>Neoaves</taxon>
        <taxon>Telluraves</taxon>
        <taxon>Australaves</taxon>
        <taxon>Passeriformes</taxon>
        <taxon>Corvoidea</taxon>
        <taxon>Corvidae</taxon>
        <taxon>Oriolus</taxon>
    </lineage>
</organism>
<evidence type="ECO:0000313" key="12">
    <source>
        <dbReference type="Proteomes" id="UP000534407"/>
    </source>
</evidence>
<evidence type="ECO:0000256" key="7">
    <source>
        <dbReference type="ARBA" id="ARBA00023157"/>
    </source>
</evidence>
<feature type="domain" description="Major facilitator superfamily (MFS) profile" evidence="9">
    <location>
        <begin position="1"/>
        <end position="558"/>
    </location>
</feature>
<dbReference type="PANTHER" id="PTHR11388:SF87">
    <property type="entry name" value="SOLUTE CARRIER ORGANIC ANION TRANSPORTER FAMILY MEMBER 2B1"/>
    <property type="match status" value="1"/>
</dbReference>
<dbReference type="SUPFAM" id="SSF100895">
    <property type="entry name" value="Kazal-type serine protease inhibitors"/>
    <property type="match status" value="1"/>
</dbReference>
<feature type="transmembrane region" description="Helical" evidence="8">
    <location>
        <begin position="175"/>
        <end position="203"/>
    </location>
</feature>
<dbReference type="InterPro" id="IPR020846">
    <property type="entry name" value="MFS_dom"/>
</dbReference>
<comment type="caution">
    <text evidence="11">The sequence shown here is derived from an EMBL/GenBank/DDBJ whole genome shotgun (WGS) entry which is preliminary data.</text>
</comment>
<evidence type="ECO:0000256" key="3">
    <source>
        <dbReference type="ARBA" id="ARBA00022475"/>
    </source>
</evidence>
<proteinExistence type="inferred from homology"/>
<keyword evidence="5 8" id="KW-1133">Transmembrane helix</keyword>
<dbReference type="InterPro" id="IPR004156">
    <property type="entry name" value="OATP"/>
</dbReference>
<comment type="caution">
    <text evidence="8">Lacks conserved residue(s) required for the propagation of feature annotation.</text>
</comment>
<dbReference type="GO" id="GO:0015125">
    <property type="term" value="F:bile acid transmembrane transporter activity"/>
    <property type="evidence" value="ECO:0007669"/>
    <property type="project" value="TreeGrafter"/>
</dbReference>
<keyword evidence="6 8" id="KW-0472">Membrane</keyword>
<evidence type="ECO:0000256" key="6">
    <source>
        <dbReference type="ARBA" id="ARBA00023136"/>
    </source>
</evidence>
<keyword evidence="8" id="KW-0406">Ion transport</keyword>
<keyword evidence="4 8" id="KW-0812">Transmembrane</keyword>
<keyword evidence="3" id="KW-1003">Cell membrane</keyword>
<feature type="non-terminal residue" evidence="11">
    <location>
        <position position="1"/>
    </location>
</feature>
<evidence type="ECO:0000256" key="1">
    <source>
        <dbReference type="ARBA" id="ARBA00004651"/>
    </source>
</evidence>
<protein>
    <recommendedName>
        <fullName evidence="8">Solute carrier organic anion transporter family member</fullName>
    </recommendedName>
</protein>
<dbReference type="GO" id="GO:0006811">
    <property type="term" value="P:monoatomic ion transport"/>
    <property type="evidence" value="ECO:0007669"/>
    <property type="project" value="UniProtKB-KW"/>
</dbReference>
<comment type="subcellular location">
    <subcellularLocation>
        <location evidence="1 8">Cell membrane</location>
        <topology evidence="1 8">Multi-pass membrane protein</topology>
    </subcellularLocation>
</comment>
<feature type="domain" description="Kazal-like" evidence="10">
    <location>
        <begin position="381"/>
        <end position="435"/>
    </location>
</feature>
<dbReference type="GO" id="GO:0016324">
    <property type="term" value="C:apical plasma membrane"/>
    <property type="evidence" value="ECO:0007669"/>
    <property type="project" value="TreeGrafter"/>
</dbReference>
<feature type="transmembrane region" description="Helical" evidence="8">
    <location>
        <begin position="343"/>
        <end position="363"/>
    </location>
</feature>
<dbReference type="GO" id="GO:0015347">
    <property type="term" value="F:sodium-independent organic anion transmembrane transporter activity"/>
    <property type="evidence" value="ECO:0007669"/>
    <property type="project" value="TreeGrafter"/>
</dbReference>
<dbReference type="NCBIfam" id="TIGR00805">
    <property type="entry name" value="oat"/>
    <property type="match status" value="2"/>
</dbReference>
<keyword evidence="12" id="KW-1185">Reference proteome</keyword>
<feature type="transmembrane region" description="Helical" evidence="8">
    <location>
        <begin position="223"/>
        <end position="247"/>
    </location>
</feature>
<feature type="transmembrane region" description="Helical" evidence="8">
    <location>
        <begin position="41"/>
        <end position="62"/>
    </location>
</feature>
<dbReference type="AlphaFoldDB" id="A0A7L1PNW2"/>
<dbReference type="SUPFAM" id="SSF103473">
    <property type="entry name" value="MFS general substrate transporter"/>
    <property type="match status" value="1"/>
</dbReference>
<reference evidence="11 12" key="1">
    <citation type="submission" date="2019-09" db="EMBL/GenBank/DDBJ databases">
        <title>Bird 10,000 Genomes (B10K) Project - Family phase.</title>
        <authorList>
            <person name="Zhang G."/>
        </authorList>
    </citation>
    <scope>NUCLEOTIDE SEQUENCE [LARGE SCALE GENOMIC DNA]</scope>
    <source>
        <strain evidence="11">B10K-DU-002-24</strain>
        <tissue evidence="11">Muscle</tissue>
    </source>
</reference>
<evidence type="ECO:0000313" key="11">
    <source>
        <dbReference type="EMBL" id="NXO13300.1"/>
    </source>
</evidence>
<accession>A0A7L1PNW2</accession>
<evidence type="ECO:0000256" key="2">
    <source>
        <dbReference type="ARBA" id="ARBA00009657"/>
    </source>
</evidence>
<evidence type="ECO:0000256" key="4">
    <source>
        <dbReference type="ARBA" id="ARBA00022692"/>
    </source>
</evidence>
<dbReference type="InterPro" id="IPR036259">
    <property type="entry name" value="MFS_trans_sf"/>
</dbReference>
<dbReference type="EMBL" id="VXBT01007828">
    <property type="protein sequence ID" value="NXO13300.1"/>
    <property type="molecule type" value="Genomic_DNA"/>
</dbReference>
<feature type="transmembrane region" description="Helical" evidence="8">
    <location>
        <begin position="69"/>
        <end position="90"/>
    </location>
</feature>
<keyword evidence="8" id="KW-0813">Transport</keyword>
<feature type="non-terminal residue" evidence="11">
    <location>
        <position position="558"/>
    </location>
</feature>
<evidence type="ECO:0000256" key="5">
    <source>
        <dbReference type="ARBA" id="ARBA00022989"/>
    </source>
</evidence>
<name>A0A7L1PNW2_ORIOR</name>
<gene>
    <name evidence="11" type="primary">Slco2b1</name>
    <name evidence="11" type="ORF">ORIORI_R09987</name>
</gene>
<dbReference type="PROSITE" id="PS51465">
    <property type="entry name" value="KAZAL_2"/>
    <property type="match status" value="1"/>
</dbReference>
<dbReference type="InterPro" id="IPR002350">
    <property type="entry name" value="Kazal_dom"/>
</dbReference>
<evidence type="ECO:0000259" key="10">
    <source>
        <dbReference type="PROSITE" id="PS51465"/>
    </source>
</evidence>
<dbReference type="PANTHER" id="PTHR11388">
    <property type="entry name" value="ORGANIC ANION TRANSPORTER"/>
    <property type="match status" value="1"/>
</dbReference>
<dbReference type="Proteomes" id="UP000534407">
    <property type="component" value="Unassembled WGS sequence"/>
</dbReference>
<feature type="transmembrane region" description="Helical" evidence="8">
    <location>
        <begin position="271"/>
        <end position="290"/>
    </location>
</feature>